<protein>
    <recommendedName>
        <fullName evidence="4">BTB domain-containing protein</fullName>
    </recommendedName>
</protein>
<reference evidence="5 6" key="1">
    <citation type="submission" date="2024-01" db="EMBL/GenBank/DDBJ databases">
        <title>The genomes of 5 underutilized Papilionoideae crops provide insights into root nodulation and disease resistance.</title>
        <authorList>
            <person name="Yuan L."/>
        </authorList>
    </citation>
    <scope>NUCLEOTIDE SEQUENCE [LARGE SCALE GENOMIC DNA]</scope>
    <source>
        <strain evidence="5">LY-2023</strain>
        <tissue evidence="5">Leaf</tissue>
    </source>
</reference>
<dbReference type="PANTHER" id="PTHR47274">
    <property type="entry name" value="BTB/POZ DOMAIN CONTAINING PROTEIN, EXPRESSED-RELATED"/>
    <property type="match status" value="1"/>
</dbReference>
<dbReference type="AlphaFoldDB" id="A0AAN9K774"/>
<dbReference type="InterPro" id="IPR000210">
    <property type="entry name" value="BTB/POZ_dom"/>
</dbReference>
<dbReference type="GO" id="GO:0012505">
    <property type="term" value="C:endomembrane system"/>
    <property type="evidence" value="ECO:0007669"/>
    <property type="project" value="UniProtKB-SubCell"/>
</dbReference>
<comment type="function">
    <text evidence="1">May act as a substrate-specific adapter of an E3 ubiquitin-protein ligase complex (CUL3-RBX1-BTB) which mediates the ubiquitination and subsequent proteasomal degradation of target proteins.</text>
</comment>
<dbReference type="Gene3D" id="3.30.710.10">
    <property type="entry name" value="Potassium Channel Kv1.1, Chain A"/>
    <property type="match status" value="1"/>
</dbReference>
<evidence type="ECO:0000259" key="4">
    <source>
        <dbReference type="PROSITE" id="PS50097"/>
    </source>
</evidence>
<name>A0AAN9K774_CLITE</name>
<dbReference type="Pfam" id="PF00651">
    <property type="entry name" value="BTB"/>
    <property type="match status" value="1"/>
</dbReference>
<dbReference type="SMART" id="SM00225">
    <property type="entry name" value="BTB"/>
    <property type="match status" value="1"/>
</dbReference>
<evidence type="ECO:0000313" key="5">
    <source>
        <dbReference type="EMBL" id="KAK7311504.1"/>
    </source>
</evidence>
<comment type="subcellular location">
    <subcellularLocation>
        <location evidence="2">Endomembrane system</location>
        <topology evidence="2">Peripheral membrane protein</topology>
    </subcellularLocation>
</comment>
<dbReference type="Gene3D" id="1.25.40.420">
    <property type="match status" value="1"/>
</dbReference>
<evidence type="ECO:0000256" key="3">
    <source>
        <dbReference type="ARBA" id="ARBA00004906"/>
    </source>
</evidence>
<accession>A0AAN9K774</accession>
<dbReference type="SUPFAM" id="SSF54695">
    <property type="entry name" value="POZ domain"/>
    <property type="match status" value="1"/>
</dbReference>
<dbReference type="InterPro" id="IPR044784">
    <property type="entry name" value="At1g01640-like"/>
</dbReference>
<comment type="caution">
    <text evidence="5">The sequence shown here is derived from an EMBL/GenBank/DDBJ whole genome shotgun (WGS) entry which is preliminary data.</text>
</comment>
<evidence type="ECO:0000256" key="2">
    <source>
        <dbReference type="ARBA" id="ARBA00004184"/>
    </source>
</evidence>
<sequence length="246" mass="28020">MPPYPGDLVQLVNADELVFECLSCEVEYNCEEGGTCKEFCLKLKQRNEELESKVLFLSLSSPVLSSAFYVSSQLLLLASKGEPSASPIPTHKNVLVHRSPVFKEIFERENMSKDPSSIMKITLNVSYQTLVVFVNFLYTAEVSLDDQMACNLLALGKKYQVNNLKAYCENFFISKLTWDKSLESFAFAYKYNCENLRSASLEVIINNMARFTENNYYDELLKNNPRLVEEIYEAYHKETNTAGGIV</sequence>
<dbReference type="Proteomes" id="UP001359559">
    <property type="component" value="Unassembled WGS sequence"/>
</dbReference>
<evidence type="ECO:0000256" key="1">
    <source>
        <dbReference type="ARBA" id="ARBA00002668"/>
    </source>
</evidence>
<dbReference type="PROSITE" id="PS50097">
    <property type="entry name" value="BTB"/>
    <property type="match status" value="1"/>
</dbReference>
<feature type="domain" description="BTB" evidence="4">
    <location>
        <begin position="72"/>
        <end position="146"/>
    </location>
</feature>
<organism evidence="5 6">
    <name type="scientific">Clitoria ternatea</name>
    <name type="common">Butterfly pea</name>
    <dbReference type="NCBI Taxonomy" id="43366"/>
    <lineage>
        <taxon>Eukaryota</taxon>
        <taxon>Viridiplantae</taxon>
        <taxon>Streptophyta</taxon>
        <taxon>Embryophyta</taxon>
        <taxon>Tracheophyta</taxon>
        <taxon>Spermatophyta</taxon>
        <taxon>Magnoliopsida</taxon>
        <taxon>eudicotyledons</taxon>
        <taxon>Gunneridae</taxon>
        <taxon>Pentapetalae</taxon>
        <taxon>rosids</taxon>
        <taxon>fabids</taxon>
        <taxon>Fabales</taxon>
        <taxon>Fabaceae</taxon>
        <taxon>Papilionoideae</taxon>
        <taxon>50 kb inversion clade</taxon>
        <taxon>NPAAA clade</taxon>
        <taxon>indigoferoid/millettioid clade</taxon>
        <taxon>Phaseoleae</taxon>
        <taxon>Clitoria</taxon>
    </lineage>
</organism>
<dbReference type="InterPro" id="IPR011333">
    <property type="entry name" value="SKP1/BTB/POZ_sf"/>
</dbReference>
<comment type="pathway">
    <text evidence="3">Protein modification; protein ubiquitination.</text>
</comment>
<dbReference type="CDD" id="cd18186">
    <property type="entry name" value="BTB_POZ_ZBTB_KLHL-like"/>
    <property type="match status" value="1"/>
</dbReference>
<proteinExistence type="predicted"/>
<gene>
    <name evidence="5" type="ORF">RJT34_09699</name>
</gene>
<keyword evidence="6" id="KW-1185">Reference proteome</keyword>
<dbReference type="EMBL" id="JAYKXN010000002">
    <property type="protein sequence ID" value="KAK7311504.1"/>
    <property type="molecule type" value="Genomic_DNA"/>
</dbReference>
<evidence type="ECO:0000313" key="6">
    <source>
        <dbReference type="Proteomes" id="UP001359559"/>
    </source>
</evidence>